<evidence type="ECO:0000256" key="1">
    <source>
        <dbReference type="ARBA" id="ARBA00008097"/>
    </source>
</evidence>
<comment type="caution">
    <text evidence="4">The sequence shown here is derived from an EMBL/GenBank/DDBJ whole genome shotgun (WGS) entry which is preliminary data.</text>
</comment>
<dbReference type="Pfam" id="PF22521">
    <property type="entry name" value="HypF_C_2"/>
    <property type="match status" value="1"/>
</dbReference>
<dbReference type="GO" id="GO:0051604">
    <property type="term" value="P:protein maturation"/>
    <property type="evidence" value="ECO:0007669"/>
    <property type="project" value="TreeGrafter"/>
</dbReference>
<feature type="domain" description="HypF Kae1-like" evidence="2">
    <location>
        <begin position="23"/>
        <end position="120"/>
    </location>
</feature>
<dbReference type="AlphaFoldDB" id="A0A7W6S077"/>
<name>A0A7W6S077_9PROT</name>
<dbReference type="Gene3D" id="3.30.420.360">
    <property type="match status" value="1"/>
</dbReference>
<dbReference type="InterPro" id="IPR041440">
    <property type="entry name" value="HypF_C"/>
</dbReference>
<organism evidence="4 5">
    <name type="scientific">Roseospira goensis</name>
    <dbReference type="NCBI Taxonomy" id="391922"/>
    <lineage>
        <taxon>Bacteria</taxon>
        <taxon>Pseudomonadati</taxon>
        <taxon>Pseudomonadota</taxon>
        <taxon>Alphaproteobacteria</taxon>
        <taxon>Rhodospirillales</taxon>
        <taxon>Rhodospirillaceae</taxon>
        <taxon>Roseospira</taxon>
    </lineage>
</organism>
<reference evidence="4 5" key="1">
    <citation type="submission" date="2020-08" db="EMBL/GenBank/DDBJ databases">
        <title>Genome sequencing of Purple Non-Sulfur Bacteria from various extreme environments.</title>
        <authorList>
            <person name="Mayer M."/>
        </authorList>
    </citation>
    <scope>NUCLEOTIDE SEQUENCE [LARGE SCALE GENOMIC DNA]</scope>
    <source>
        <strain evidence="4 5">JA135</strain>
    </source>
</reference>
<sequence>MAAVTDPDPVVWSAPVAGVPMVPVAGMGAFLKAAVAVMGQGRAALSRPAGDLGDVDTRRAYDRLVEALVARLRAAPRVIAHDLHPDFHSTHAARALAARTGAALLPVQHHHAHIAAVAAEHGHVGPLLGLALDGFGLGPDRESWGGELLRVDGARVDRLGHLRRLPQPGGDVAAREPWRMAAAALHVLGRTDAIAARFADQRHAGLLGQVLTRGVNCPETSSAGRLFDAACGLLGVHPVAAFEGQAPMALEAMVTAPRTLDGGWRIDDASGVLDPRPLLEALAVPGMTPEAGADLFHGTLAAALVDWAARAAEATGVRTVGLSGGCFFNRVLTRAVAEGLRERRLTVLSHHAVSPGDPGLSLGQAWVAAHHAARVC</sequence>
<dbReference type="GO" id="GO:0008270">
    <property type="term" value="F:zinc ion binding"/>
    <property type="evidence" value="ECO:0007669"/>
    <property type="project" value="TreeGrafter"/>
</dbReference>
<dbReference type="RefSeq" id="WP_184435345.1">
    <property type="nucleotide sequence ID" value="NZ_JACIGI010000016.1"/>
</dbReference>
<dbReference type="Pfam" id="PF17788">
    <property type="entry name" value="HypF_C"/>
    <property type="match status" value="1"/>
</dbReference>
<comment type="similarity">
    <text evidence="1">Belongs to the carbamoyltransferase HypF family.</text>
</comment>
<accession>A0A7W6S077</accession>
<dbReference type="EMBL" id="JACIGI010000016">
    <property type="protein sequence ID" value="MBB4286463.1"/>
    <property type="molecule type" value="Genomic_DNA"/>
</dbReference>
<feature type="domain" description="Carbamoyltransferase Kae1-like" evidence="3">
    <location>
        <begin position="129"/>
        <end position="364"/>
    </location>
</feature>
<evidence type="ECO:0000313" key="4">
    <source>
        <dbReference type="EMBL" id="MBB4286463.1"/>
    </source>
</evidence>
<dbReference type="PANTHER" id="PTHR42959">
    <property type="entry name" value="CARBAMOYLTRANSFERASE"/>
    <property type="match status" value="1"/>
</dbReference>
<gene>
    <name evidence="4" type="ORF">GGD88_002193</name>
</gene>
<evidence type="ECO:0000259" key="3">
    <source>
        <dbReference type="Pfam" id="PF22521"/>
    </source>
</evidence>
<dbReference type="InterPro" id="IPR055128">
    <property type="entry name" value="HypF_C_2"/>
</dbReference>
<keyword evidence="5" id="KW-1185">Reference proteome</keyword>
<dbReference type="Proteomes" id="UP000555728">
    <property type="component" value="Unassembled WGS sequence"/>
</dbReference>
<dbReference type="PANTHER" id="PTHR42959:SF1">
    <property type="entry name" value="CARBAMOYLTRANSFERASE HYPF"/>
    <property type="match status" value="1"/>
</dbReference>
<dbReference type="InterPro" id="IPR051060">
    <property type="entry name" value="Carbamoyltrans_HypF-like"/>
</dbReference>
<protein>
    <submittedName>
        <fullName evidence="4">Hydrogenase maturation protein HypF</fullName>
    </submittedName>
</protein>
<dbReference type="Gene3D" id="3.30.420.40">
    <property type="match status" value="1"/>
</dbReference>
<proteinExistence type="inferred from homology"/>
<evidence type="ECO:0000313" key="5">
    <source>
        <dbReference type="Proteomes" id="UP000555728"/>
    </source>
</evidence>
<dbReference type="GO" id="GO:0016743">
    <property type="term" value="F:carboxyl- or carbamoyltransferase activity"/>
    <property type="evidence" value="ECO:0007669"/>
    <property type="project" value="TreeGrafter"/>
</dbReference>
<evidence type="ECO:0000259" key="2">
    <source>
        <dbReference type="Pfam" id="PF17788"/>
    </source>
</evidence>